<evidence type="ECO:0000256" key="1">
    <source>
        <dbReference type="ARBA" id="ARBA00022723"/>
    </source>
</evidence>
<dbReference type="RefSeq" id="WP_349134862.1">
    <property type="nucleotide sequence ID" value="NZ_JBBMFF010000127.1"/>
</dbReference>
<comment type="subunit">
    <text evidence="6">Homotrimer.</text>
</comment>
<evidence type="ECO:0000256" key="2">
    <source>
        <dbReference type="ARBA" id="ARBA00022801"/>
    </source>
</evidence>
<feature type="active site" description="Nucleophile" evidence="6">
    <location>
        <position position="162"/>
    </location>
</feature>
<keyword evidence="2 6" id="KW-0378">Hydrolase</keyword>
<dbReference type="Proteomes" id="UP001491552">
    <property type="component" value="Unassembled WGS sequence"/>
</dbReference>
<comment type="caution">
    <text evidence="7">The sequence shown here is derived from an EMBL/GenBank/DDBJ whole genome shotgun (WGS) entry which is preliminary data.</text>
</comment>
<dbReference type="InterPro" id="IPR007342">
    <property type="entry name" value="PsuG"/>
</dbReference>
<dbReference type="GO" id="GO:0016798">
    <property type="term" value="F:hydrolase activity, acting on glycosyl bonds"/>
    <property type="evidence" value="ECO:0007669"/>
    <property type="project" value="UniProtKB-KW"/>
</dbReference>
<dbReference type="SUPFAM" id="SSF110581">
    <property type="entry name" value="Indigoidine synthase A-like"/>
    <property type="match status" value="1"/>
</dbReference>
<feature type="binding site" evidence="6">
    <location>
        <position position="141"/>
    </location>
    <ligand>
        <name>Mn(2+)</name>
        <dbReference type="ChEBI" id="CHEBI:29035"/>
    </ligand>
</feature>
<feature type="binding site" evidence="6">
    <location>
        <position position="89"/>
    </location>
    <ligand>
        <name>substrate</name>
    </ligand>
</feature>
<feature type="binding site" evidence="6">
    <location>
        <begin position="143"/>
        <end position="145"/>
    </location>
    <ligand>
        <name>substrate</name>
    </ligand>
</feature>
<dbReference type="PANTHER" id="PTHR42909:SF1">
    <property type="entry name" value="CARBOHYDRATE KINASE PFKB DOMAIN-CONTAINING PROTEIN"/>
    <property type="match status" value="1"/>
</dbReference>
<feature type="binding site" evidence="6">
    <location>
        <position position="109"/>
    </location>
    <ligand>
        <name>substrate</name>
    </ligand>
</feature>
<evidence type="ECO:0000256" key="3">
    <source>
        <dbReference type="ARBA" id="ARBA00023211"/>
    </source>
</evidence>
<proteinExistence type="inferred from homology"/>
<dbReference type="HAMAP" id="MF_01876">
    <property type="entry name" value="PsiMP_glycosidase"/>
    <property type="match status" value="1"/>
</dbReference>
<dbReference type="EMBL" id="JBBMFF010000127">
    <property type="protein sequence ID" value="MEQ2510157.1"/>
    <property type="molecule type" value="Genomic_DNA"/>
</dbReference>
<keyword evidence="3 6" id="KW-0464">Manganese</keyword>
<evidence type="ECO:0000256" key="6">
    <source>
        <dbReference type="HAMAP-Rule" id="MF_01876"/>
    </source>
</evidence>
<comment type="catalytic activity">
    <reaction evidence="6">
        <text>D-ribose 5-phosphate + uracil = psi-UMP + H2O</text>
        <dbReference type="Rhea" id="RHEA:18337"/>
        <dbReference type="ChEBI" id="CHEBI:15377"/>
        <dbReference type="ChEBI" id="CHEBI:17568"/>
        <dbReference type="ChEBI" id="CHEBI:58380"/>
        <dbReference type="ChEBI" id="CHEBI:78346"/>
        <dbReference type="EC" id="4.2.1.70"/>
    </reaction>
</comment>
<dbReference type="InterPro" id="IPR022830">
    <property type="entry name" value="Indigdn_synthA-like"/>
</dbReference>
<feature type="active site" description="Proton donor" evidence="6">
    <location>
        <position position="27"/>
    </location>
</feature>
<gene>
    <name evidence="6" type="primary">psuG</name>
    <name evidence="7" type="ORF">WMO66_02655</name>
</gene>
<keyword evidence="1 6" id="KW-0479">Metal-binding</keyword>
<sequence length="306" mass="32284">MQLNKFLDVKPEVAEAIAAGKPVVALESTIISHGMPYPQNVQTALEVERIIRENGAVPATIAIIGGRLKAGLTAEEIEYFGKKGTAIAKASRRDLAVLCARGEDGATTVTTTMIIAHMAGIKVFATGGIGGVHRGAETTMDISADLEELASTPVMVVCAGAKSILDLGLTLEYLETHGVPVIGYGTKELPAFYTRKSGFSVDYEIDTPEELAKAFKTQHELGLRGGMLVTNPIPEEYSMDPDVINKAIDEAIEEAKAAGIHGKATTPFLLAKVKDLTGGNSLASNIQLVYNNARLAAKTAAAYCAL</sequence>
<reference evidence="7 8" key="1">
    <citation type="submission" date="2024-03" db="EMBL/GenBank/DDBJ databases">
        <title>Human intestinal bacterial collection.</title>
        <authorList>
            <person name="Pauvert C."/>
            <person name="Hitch T.C.A."/>
            <person name="Clavel T."/>
        </authorList>
    </citation>
    <scope>NUCLEOTIDE SEQUENCE [LARGE SCALE GENOMIC DNA]</scope>
    <source>
        <strain evidence="7 8">CLA-AA-H192</strain>
    </source>
</reference>
<organism evidence="7 8">
    <name type="scientific">Faecousia intestinalis</name>
    <dbReference type="NCBI Taxonomy" id="3133167"/>
    <lineage>
        <taxon>Bacteria</taxon>
        <taxon>Bacillati</taxon>
        <taxon>Bacillota</taxon>
        <taxon>Clostridia</taxon>
        <taxon>Eubacteriales</taxon>
        <taxon>Oscillospiraceae</taxon>
        <taxon>Faecousia</taxon>
    </lineage>
</organism>
<evidence type="ECO:0000313" key="7">
    <source>
        <dbReference type="EMBL" id="MEQ2510157.1"/>
    </source>
</evidence>
<evidence type="ECO:0000256" key="5">
    <source>
        <dbReference type="ARBA" id="ARBA00023295"/>
    </source>
</evidence>
<protein>
    <recommendedName>
        <fullName evidence="6">Pseudouridine-5'-phosphate glycosidase</fullName>
        <shortName evidence="6">PsiMP glycosidase</shortName>
        <ecNumber evidence="6">4.2.1.70</ecNumber>
    </recommendedName>
</protein>
<accession>A0ABV1G418</accession>
<name>A0ABV1G418_9FIRM</name>
<dbReference type="Pfam" id="PF04227">
    <property type="entry name" value="Indigoidine_A"/>
    <property type="match status" value="1"/>
</dbReference>
<comment type="cofactor">
    <cofactor evidence="6">
        <name>Mn(2+)</name>
        <dbReference type="ChEBI" id="CHEBI:29035"/>
    </cofactor>
    <text evidence="6">Binds 1 Mn(2+) ion per subunit.</text>
</comment>
<dbReference type="EC" id="4.2.1.70" evidence="6"/>
<dbReference type="Gene3D" id="3.40.1790.10">
    <property type="entry name" value="Indigoidine synthase domain"/>
    <property type="match status" value="1"/>
</dbReference>
<comment type="similarity">
    <text evidence="6">Belongs to the pseudouridine-5'-phosphate glycosidase family.</text>
</comment>
<evidence type="ECO:0000313" key="8">
    <source>
        <dbReference type="Proteomes" id="UP001491552"/>
    </source>
</evidence>
<keyword evidence="4 6" id="KW-0456">Lyase</keyword>
<keyword evidence="8" id="KW-1185">Reference proteome</keyword>
<comment type="function">
    <text evidence="6">Catalyzes the reversible cleavage of pseudouridine 5'-phosphate (PsiMP) to ribose 5-phosphate and uracil. Functions biologically in the cleavage direction, as part of a pseudouridine degradation pathway.</text>
</comment>
<keyword evidence="5 6" id="KW-0326">Glycosidase</keyword>
<dbReference type="PANTHER" id="PTHR42909">
    <property type="entry name" value="ZGC:136858"/>
    <property type="match status" value="1"/>
</dbReference>
<evidence type="ECO:0000256" key="4">
    <source>
        <dbReference type="ARBA" id="ARBA00023239"/>
    </source>
</evidence>